<dbReference type="Proteomes" id="UP000717624">
    <property type="component" value="Unassembled WGS sequence"/>
</dbReference>
<dbReference type="InterPro" id="IPR009693">
    <property type="entry name" value="Glucitol_operon_activator"/>
</dbReference>
<name>A0A938Y1Z2_9BACL</name>
<sequence length="125" mass="14049">MWGMLIVLFIACWLLQILLSVLQMKHYQKTVARLSNRPSGYLGVGVEKKRLGIGTVMVIVTDTDGTIVDCEVMSGVTVFSRFRKCKRFIGADLFQLTLTSEEQKYLPSFAGARANIERQMNVATQ</sequence>
<dbReference type="EMBL" id="JAFBEB010000014">
    <property type="protein sequence ID" value="MBM7591688.1"/>
    <property type="molecule type" value="Genomic_DNA"/>
</dbReference>
<proteinExistence type="predicted"/>
<dbReference type="Pfam" id="PF06923">
    <property type="entry name" value="GutM"/>
    <property type="match status" value="1"/>
</dbReference>
<evidence type="ECO:0000313" key="2">
    <source>
        <dbReference type="Proteomes" id="UP000717624"/>
    </source>
</evidence>
<organism evidence="1 2">
    <name type="scientific">Brevibacillus fulvus</name>
    <dbReference type="NCBI Taxonomy" id="1125967"/>
    <lineage>
        <taxon>Bacteria</taxon>
        <taxon>Bacillati</taxon>
        <taxon>Bacillota</taxon>
        <taxon>Bacilli</taxon>
        <taxon>Bacillales</taxon>
        <taxon>Paenibacillaceae</taxon>
        <taxon>Brevibacillus</taxon>
    </lineage>
</organism>
<dbReference type="RefSeq" id="WP_204519386.1">
    <property type="nucleotide sequence ID" value="NZ_BAABIN010000012.1"/>
</dbReference>
<reference evidence="1" key="1">
    <citation type="submission" date="2021-01" db="EMBL/GenBank/DDBJ databases">
        <title>Genomic Encyclopedia of Type Strains, Phase IV (KMG-IV): sequencing the most valuable type-strain genomes for metagenomic binning, comparative biology and taxonomic classification.</title>
        <authorList>
            <person name="Goeker M."/>
        </authorList>
    </citation>
    <scope>NUCLEOTIDE SEQUENCE</scope>
    <source>
        <strain evidence="1">DSM 25523</strain>
    </source>
</reference>
<protein>
    <submittedName>
        <fullName evidence="1">Glucitol operon activator protein</fullName>
    </submittedName>
</protein>
<evidence type="ECO:0000313" key="1">
    <source>
        <dbReference type="EMBL" id="MBM7591688.1"/>
    </source>
</evidence>
<dbReference type="AlphaFoldDB" id="A0A938Y1Z2"/>
<comment type="caution">
    <text evidence="1">The sequence shown here is derived from an EMBL/GenBank/DDBJ whole genome shotgun (WGS) entry which is preliminary data.</text>
</comment>
<keyword evidence="2" id="KW-1185">Reference proteome</keyword>
<accession>A0A938Y1Z2</accession>
<gene>
    <name evidence="1" type="ORF">JOD01_003339</name>
</gene>